<gene>
    <name evidence="2" type="ORF">ASN18_2925</name>
</gene>
<keyword evidence="1" id="KW-1133">Transmembrane helix</keyword>
<comment type="caution">
    <text evidence="2">The sequence shown here is derived from an EMBL/GenBank/DDBJ whole genome shotgun (WGS) entry which is preliminary data.</text>
</comment>
<dbReference type="Pfam" id="PF04246">
    <property type="entry name" value="RseC_MucC"/>
    <property type="match status" value="1"/>
</dbReference>
<dbReference type="RefSeq" id="WP_085053542.1">
    <property type="nucleotide sequence ID" value="NZ_LNQR01000118.1"/>
</dbReference>
<evidence type="ECO:0000313" key="3">
    <source>
        <dbReference type="Proteomes" id="UP000060487"/>
    </source>
</evidence>
<name>A0ABR5SBV2_9BACT</name>
<dbReference type="Proteomes" id="UP000060487">
    <property type="component" value="Unassembled WGS sequence"/>
</dbReference>
<feature type="transmembrane region" description="Helical" evidence="1">
    <location>
        <begin position="78"/>
        <end position="98"/>
    </location>
</feature>
<organism evidence="2 3">
    <name type="scientific">Candidatus Magnetominusculus xianensis</name>
    <dbReference type="NCBI Taxonomy" id="1748249"/>
    <lineage>
        <taxon>Bacteria</taxon>
        <taxon>Pseudomonadati</taxon>
        <taxon>Nitrospirota</taxon>
        <taxon>Nitrospiria</taxon>
        <taxon>Nitrospirales</taxon>
        <taxon>Nitrospiraceae</taxon>
        <taxon>Candidatus Magnetominusculus</taxon>
    </lineage>
</organism>
<feature type="transmembrane region" description="Helical" evidence="1">
    <location>
        <begin position="104"/>
        <end position="127"/>
    </location>
</feature>
<dbReference type="EMBL" id="LNQR01000118">
    <property type="protein sequence ID" value="KWT78198.1"/>
    <property type="molecule type" value="Genomic_DNA"/>
</dbReference>
<evidence type="ECO:0000256" key="1">
    <source>
        <dbReference type="SAM" id="Phobius"/>
    </source>
</evidence>
<keyword evidence="1" id="KW-0472">Membrane</keyword>
<sequence>MMKDAVIETGRVIKTDGVTATVMIDKGAACKGCGKGQMGMCNPGGSGMVMEVNNTLNATVNDIVTVGIDSSVQKKGYLLLYLLPTFNFMLGAVIGYILKHTFNISYLDVASGFLSLIVTLFFSFKWLRKMEKTEKLFIKSVVKSTP</sequence>
<proteinExistence type="predicted"/>
<protein>
    <submittedName>
        <fullName evidence="2">Sigma E positive regulator RseC/MucC</fullName>
    </submittedName>
</protein>
<keyword evidence="3" id="KW-1185">Reference proteome</keyword>
<keyword evidence="1" id="KW-0812">Transmembrane</keyword>
<evidence type="ECO:0000313" key="2">
    <source>
        <dbReference type="EMBL" id="KWT78198.1"/>
    </source>
</evidence>
<reference evidence="2 3" key="1">
    <citation type="submission" date="2015-11" db="EMBL/GenBank/DDBJ databases">
        <authorList>
            <person name="Lin W."/>
        </authorList>
    </citation>
    <scope>NUCLEOTIDE SEQUENCE [LARGE SCALE GENOMIC DNA]</scope>
    <source>
        <strain evidence="2 3">HCH-1</strain>
    </source>
</reference>
<accession>A0ABR5SBV2</accession>